<feature type="domain" description="HTH luxR-type" evidence="1">
    <location>
        <begin position="167"/>
        <end position="224"/>
    </location>
</feature>
<dbReference type="AlphaFoldDB" id="A0A841LIK4"/>
<name>A0A841LIK4_9SPHN</name>
<keyword evidence="3" id="KW-1185">Reference proteome</keyword>
<comment type="caution">
    <text evidence="2">The sequence shown here is derived from an EMBL/GenBank/DDBJ whole genome shotgun (WGS) entry which is preliminary data.</text>
</comment>
<evidence type="ECO:0000313" key="2">
    <source>
        <dbReference type="EMBL" id="MBB6228798.1"/>
    </source>
</evidence>
<gene>
    <name evidence="2" type="ORF">FHS79_002989</name>
</gene>
<evidence type="ECO:0000313" key="3">
    <source>
        <dbReference type="Proteomes" id="UP000538147"/>
    </source>
</evidence>
<keyword evidence="2" id="KW-0238">DNA-binding</keyword>
<dbReference type="InterPro" id="IPR016032">
    <property type="entry name" value="Sig_transdc_resp-reg_C-effctor"/>
</dbReference>
<dbReference type="GO" id="GO:0003677">
    <property type="term" value="F:DNA binding"/>
    <property type="evidence" value="ECO:0007669"/>
    <property type="project" value="UniProtKB-KW"/>
</dbReference>
<feature type="domain" description="HTH luxR-type" evidence="1">
    <location>
        <begin position="245"/>
        <end position="302"/>
    </location>
</feature>
<dbReference type="PANTHER" id="PTHR43689:SF8">
    <property type="entry name" value="ALPHA_BETA-HYDROLASES SUPERFAMILY PROTEIN"/>
    <property type="match status" value="1"/>
</dbReference>
<dbReference type="SUPFAM" id="SSF53474">
    <property type="entry name" value="alpha/beta-Hydrolases"/>
    <property type="match status" value="1"/>
</dbReference>
<dbReference type="Pfam" id="PF00561">
    <property type="entry name" value="Abhydrolase_1"/>
    <property type="match status" value="1"/>
</dbReference>
<dbReference type="SUPFAM" id="SSF46894">
    <property type="entry name" value="C-terminal effector domain of the bipartite response regulators"/>
    <property type="match status" value="1"/>
</dbReference>
<dbReference type="RefSeq" id="WP_184201781.1">
    <property type="nucleotide sequence ID" value="NZ_JACIIV010000024.1"/>
</dbReference>
<accession>A0A841LIK4</accession>
<dbReference type="GO" id="GO:0006355">
    <property type="term" value="P:regulation of DNA-templated transcription"/>
    <property type="evidence" value="ECO:0007669"/>
    <property type="project" value="InterPro"/>
</dbReference>
<reference evidence="2 3" key="1">
    <citation type="submission" date="2020-08" db="EMBL/GenBank/DDBJ databases">
        <title>Genomic Encyclopedia of Type Strains, Phase IV (KMG-IV): sequencing the most valuable type-strain genomes for metagenomic binning, comparative biology and taxonomic classification.</title>
        <authorList>
            <person name="Goeker M."/>
        </authorList>
    </citation>
    <scope>NUCLEOTIDE SEQUENCE [LARGE SCALE GENOMIC DNA]</scope>
    <source>
        <strain evidence="2 3">DSM 102189</strain>
    </source>
</reference>
<dbReference type="SMART" id="SM00421">
    <property type="entry name" value="HTH_LUXR"/>
    <property type="match status" value="2"/>
</dbReference>
<sequence>MKSRAAAFLEHFRSARRNDAILDLLVDDYDGLYAAIQAAPEDLLAAADDAIVARGPPANLHADSFASAACDGAGNVIVADARFHAWLGGPDPLAAVVGSIGQDRISASSIACDHNGRPVALAAARLAAAQHWPLAENVRAALCAGTAGFAVIAFRPADDVWAKAAQAFGLSRQESRLTAALARCGDLKEASAATGVAYGTARKLVASAMRKVGAERQTDLVRRILGVAAGDLRAPQDSTRLFADLFGLSMRQAALAQAVASGATRDAAAMAVGTSSESAKADLRIVFQSCGVASAVDLARIAAEIDALAGLAAACSVEFEPRGEAARAEPLRLIARRRGIGSIAVTDCGPAKAQPLLMMHPAVGGRHQSRHLVAALQAAGWRPISFDRPGFGLTTMVNGACPFAEAALDAIDIVDALGIDRITLFGRTASAATLAVAAAMPARIAGGILVAPDPPAHLDRRHVGMMGRGKALFLGNRTLATAFANILSRRTSSAQIARMQRQSVAGSAVDEAVLDDPEKLADIIRASRQAALGMWGFLAEMQAQGGGHVLPVIDGRRWIVMAGAGDPLYDFEDSANSWRSTVPGAQIEIVADGGRWLHLSHVDRVVSALDRIASA</sequence>
<dbReference type="Gene3D" id="3.40.50.1820">
    <property type="entry name" value="alpha/beta hydrolase"/>
    <property type="match status" value="1"/>
</dbReference>
<dbReference type="InterPro" id="IPR000792">
    <property type="entry name" value="Tscrpt_reg_LuxR_C"/>
</dbReference>
<protein>
    <submittedName>
        <fullName evidence="2">DNA-binding NarL/FixJ family response regulator</fullName>
    </submittedName>
</protein>
<dbReference type="Proteomes" id="UP000538147">
    <property type="component" value="Unassembled WGS sequence"/>
</dbReference>
<proteinExistence type="predicted"/>
<dbReference type="InterPro" id="IPR029058">
    <property type="entry name" value="AB_hydrolase_fold"/>
</dbReference>
<organism evidence="2 3">
    <name type="scientific">Polymorphobacter multimanifer</name>
    <dbReference type="NCBI Taxonomy" id="1070431"/>
    <lineage>
        <taxon>Bacteria</taxon>
        <taxon>Pseudomonadati</taxon>
        <taxon>Pseudomonadota</taxon>
        <taxon>Alphaproteobacteria</taxon>
        <taxon>Sphingomonadales</taxon>
        <taxon>Sphingosinicellaceae</taxon>
        <taxon>Polymorphobacter</taxon>
    </lineage>
</organism>
<evidence type="ECO:0000259" key="1">
    <source>
        <dbReference type="SMART" id="SM00421"/>
    </source>
</evidence>
<dbReference type="EMBL" id="JACIIV010000024">
    <property type="protein sequence ID" value="MBB6228798.1"/>
    <property type="molecule type" value="Genomic_DNA"/>
</dbReference>
<dbReference type="InterPro" id="IPR000073">
    <property type="entry name" value="AB_hydrolase_1"/>
</dbReference>
<dbReference type="PANTHER" id="PTHR43689">
    <property type="entry name" value="HYDROLASE"/>
    <property type="match status" value="1"/>
</dbReference>